<dbReference type="SMART" id="SM00516">
    <property type="entry name" value="SEC14"/>
    <property type="match status" value="1"/>
</dbReference>
<keyword evidence="4" id="KW-1185">Reference proteome</keyword>
<name>A0AB34J1W1_PRYPA</name>
<dbReference type="InterPro" id="IPR001251">
    <property type="entry name" value="CRAL-TRIO_dom"/>
</dbReference>
<dbReference type="GO" id="GO:1902936">
    <property type="term" value="F:phosphatidylinositol bisphosphate binding"/>
    <property type="evidence" value="ECO:0007669"/>
    <property type="project" value="TreeGrafter"/>
</dbReference>
<dbReference type="Proteomes" id="UP001515480">
    <property type="component" value="Unassembled WGS sequence"/>
</dbReference>
<protein>
    <recommendedName>
        <fullName evidence="2">CRAL-TRIO domain-containing protein</fullName>
    </recommendedName>
</protein>
<reference evidence="3 4" key="1">
    <citation type="journal article" date="2024" name="Science">
        <title>Giant polyketide synthase enzymes in the biosynthesis of giant marine polyether toxins.</title>
        <authorList>
            <person name="Fallon T.R."/>
            <person name="Shende V.V."/>
            <person name="Wierzbicki I.H."/>
            <person name="Pendleton A.L."/>
            <person name="Watervoot N.F."/>
            <person name="Auber R.P."/>
            <person name="Gonzalez D.J."/>
            <person name="Wisecaver J.H."/>
            <person name="Moore B.S."/>
        </authorList>
    </citation>
    <scope>NUCLEOTIDE SEQUENCE [LARGE SCALE GENOMIC DNA]</scope>
    <source>
        <strain evidence="3 4">12B1</strain>
    </source>
</reference>
<dbReference type="PRINTS" id="PR00180">
    <property type="entry name" value="CRETINALDHBP"/>
</dbReference>
<evidence type="ECO:0000256" key="1">
    <source>
        <dbReference type="SAM" id="MobiDB-lite"/>
    </source>
</evidence>
<dbReference type="SUPFAM" id="SSF52087">
    <property type="entry name" value="CRAL/TRIO domain"/>
    <property type="match status" value="1"/>
</dbReference>
<dbReference type="AlphaFoldDB" id="A0AB34J1W1"/>
<dbReference type="PROSITE" id="PS50191">
    <property type="entry name" value="CRAL_TRIO"/>
    <property type="match status" value="1"/>
</dbReference>
<sequence length="369" mass="40818">MPHRKRAAQPALDDDGKTIVSSYMDVCYRPAAPRTPRRAFRLLSRPSAAAAACGGGERSPRTPRTPRREAAADEGWGGGGGWQAIAAAAEAEGGEAEAREQQLRQLLGGARLAEALGSRGFLRACLRAKKYEPAKAAALMQAYDAFRTAAGWPPPSVSAAGVEAELRTGFNMLLPCVDVYGYTVYTQTMARLDLRLPHASMERYQKMGYYLLHRGLRRRVAQTHGVALLLDFAGFSFGHLLRRVRLSDLRRGIDMLQDCFPAHLECIYIAHAPSWLERLLSMIRNFLRKDTLKKKLIFLGNEGLAAHFATERLPKELGGELEFDWQAQVDEWLREEAALDCASLDIASWIAEGACIPQQAEARTAEYCV</sequence>
<evidence type="ECO:0000313" key="4">
    <source>
        <dbReference type="Proteomes" id="UP001515480"/>
    </source>
</evidence>
<accession>A0AB34J1W1</accession>
<evidence type="ECO:0000259" key="2">
    <source>
        <dbReference type="PROSITE" id="PS50191"/>
    </source>
</evidence>
<gene>
    <name evidence="3" type="ORF">AB1Y20_005960</name>
</gene>
<feature type="region of interest" description="Disordered" evidence="1">
    <location>
        <begin position="51"/>
        <end position="79"/>
    </location>
</feature>
<comment type="caution">
    <text evidence="3">The sequence shown here is derived from an EMBL/GenBank/DDBJ whole genome shotgun (WGS) entry which is preliminary data.</text>
</comment>
<dbReference type="Pfam" id="PF00650">
    <property type="entry name" value="CRAL_TRIO"/>
    <property type="match status" value="1"/>
</dbReference>
<organism evidence="3 4">
    <name type="scientific">Prymnesium parvum</name>
    <name type="common">Toxic golden alga</name>
    <dbReference type="NCBI Taxonomy" id="97485"/>
    <lineage>
        <taxon>Eukaryota</taxon>
        <taxon>Haptista</taxon>
        <taxon>Haptophyta</taxon>
        <taxon>Prymnesiophyceae</taxon>
        <taxon>Prymnesiales</taxon>
        <taxon>Prymnesiaceae</taxon>
        <taxon>Prymnesium</taxon>
    </lineage>
</organism>
<dbReference type="CDD" id="cd00170">
    <property type="entry name" value="SEC14"/>
    <property type="match status" value="1"/>
</dbReference>
<feature type="domain" description="CRAL-TRIO" evidence="2">
    <location>
        <begin position="158"/>
        <end position="325"/>
    </location>
</feature>
<proteinExistence type="predicted"/>
<dbReference type="EMBL" id="JBGBPQ010000014">
    <property type="protein sequence ID" value="KAL1511141.1"/>
    <property type="molecule type" value="Genomic_DNA"/>
</dbReference>
<evidence type="ECO:0000313" key="3">
    <source>
        <dbReference type="EMBL" id="KAL1511141.1"/>
    </source>
</evidence>
<dbReference type="PANTHER" id="PTHR10174:SF208">
    <property type="entry name" value="CRAL-TRIO DOMAIN-CONTAINING PROTEIN DDB_G0278031"/>
    <property type="match status" value="1"/>
</dbReference>
<dbReference type="InterPro" id="IPR036865">
    <property type="entry name" value="CRAL-TRIO_dom_sf"/>
</dbReference>
<dbReference type="PANTHER" id="PTHR10174">
    <property type="entry name" value="ALPHA-TOCOPHEROL TRANSFER PROTEIN-RELATED"/>
    <property type="match status" value="1"/>
</dbReference>
<dbReference type="Gene3D" id="3.40.525.10">
    <property type="entry name" value="CRAL-TRIO lipid binding domain"/>
    <property type="match status" value="1"/>
</dbReference>
<dbReference type="GO" id="GO:0016020">
    <property type="term" value="C:membrane"/>
    <property type="evidence" value="ECO:0007669"/>
    <property type="project" value="TreeGrafter"/>
</dbReference>